<evidence type="ECO:0000313" key="3">
    <source>
        <dbReference type="Proteomes" id="UP000095591"/>
    </source>
</evidence>
<reference evidence="2 3" key="1">
    <citation type="submission" date="2015-09" db="EMBL/GenBank/DDBJ databases">
        <authorList>
            <consortium name="Pathogen Informatics"/>
        </authorList>
    </citation>
    <scope>NUCLEOTIDE SEQUENCE [LARGE SCALE GENOMIC DNA]</scope>
    <source>
        <strain evidence="2 3">2789STDY5608872</strain>
    </source>
</reference>
<dbReference type="SUPFAM" id="SSF56935">
    <property type="entry name" value="Porins"/>
    <property type="match status" value="1"/>
</dbReference>
<organism evidence="2 3">
    <name type="scientific">Parabacteroides distasonis</name>
    <dbReference type="NCBI Taxonomy" id="823"/>
    <lineage>
        <taxon>Bacteria</taxon>
        <taxon>Pseudomonadati</taxon>
        <taxon>Bacteroidota</taxon>
        <taxon>Bacteroidia</taxon>
        <taxon>Bacteroidales</taxon>
        <taxon>Tannerellaceae</taxon>
        <taxon>Parabacteroides</taxon>
    </lineage>
</organism>
<dbReference type="Gene3D" id="2.40.160.60">
    <property type="entry name" value="Outer membrane protein transport protein (OMPP1/FadL/TodX)"/>
    <property type="match status" value="1"/>
</dbReference>
<evidence type="ECO:0000256" key="1">
    <source>
        <dbReference type="SAM" id="SignalP"/>
    </source>
</evidence>
<proteinExistence type="predicted"/>
<evidence type="ECO:0000313" key="2">
    <source>
        <dbReference type="EMBL" id="CUN10810.1"/>
    </source>
</evidence>
<accession>A0A173U8M0</accession>
<dbReference type="AlphaFoldDB" id="A0A173U8M0"/>
<sequence length="401" mass="44492">MKVTRYLLYPCLLMAASASAQNTMTSSPYSMFGLGEMASGLYGQNTSMAGVTVGMREGMLMNIENPAGLTALDSCKLFAEASAFVKNERYRSDGSSSNAFTGNFSAFSLGGRIMRRWYMSAGVTPYSFVGYYFKSSQELEGSPGTFVTSTFSGTGGLSKAFLSQGFSLTKHLSVGMNLNFIFGNMTQNEIQSAMTVSREMSGRSFYADFGLQYHRPIARETFLTVGAIYGYKQRISLKNTVTVTGSSTETPYNQKRVTQYLPQYIGIGSSLAHKKWTYALDYLFRQYGVLNSSDSRVKFRDSHELRLGVCYFPNGFSSSSYWKRMSYKAGVSVSTPYLRLKGQSGGAYRVSVGLGLPVLNGRINTAFYYDRLQLQGNALRRDIMGFTVTYTLSEKFYQVKL</sequence>
<protein>
    <recommendedName>
        <fullName evidence="4">Outer membrane protein transport protein (OMPP1/FadL/TodX)</fullName>
    </recommendedName>
</protein>
<dbReference type="EMBL" id="CYXP01000004">
    <property type="protein sequence ID" value="CUN10810.1"/>
    <property type="molecule type" value="Genomic_DNA"/>
</dbReference>
<gene>
    <name evidence="2" type="ORF">ERS852429_01966</name>
</gene>
<evidence type="ECO:0008006" key="4">
    <source>
        <dbReference type="Google" id="ProtNLM"/>
    </source>
</evidence>
<dbReference type="RefSeq" id="WP_044544933.1">
    <property type="nucleotide sequence ID" value="NZ_CDRH01000105.1"/>
</dbReference>
<dbReference type="Proteomes" id="UP000095591">
    <property type="component" value="Unassembled WGS sequence"/>
</dbReference>
<name>A0A173U8M0_PARDI</name>
<feature type="signal peptide" evidence="1">
    <location>
        <begin position="1"/>
        <end position="20"/>
    </location>
</feature>
<keyword evidence="1" id="KW-0732">Signal</keyword>
<feature type="chain" id="PRO_5008012870" description="Outer membrane protein transport protein (OMPP1/FadL/TodX)" evidence="1">
    <location>
        <begin position="21"/>
        <end position="401"/>
    </location>
</feature>